<dbReference type="AlphaFoldDB" id="A0A6N6VPW0"/>
<feature type="domain" description="VOC" evidence="1">
    <location>
        <begin position="4"/>
        <end position="124"/>
    </location>
</feature>
<evidence type="ECO:0000313" key="2">
    <source>
        <dbReference type="EMBL" id="KAB7742885.1"/>
    </source>
</evidence>
<accession>A0A6N6VPW0</accession>
<dbReference type="InterPro" id="IPR037523">
    <property type="entry name" value="VOC_core"/>
</dbReference>
<dbReference type="InterPro" id="IPR004360">
    <property type="entry name" value="Glyas_Fos-R_dOase_dom"/>
</dbReference>
<evidence type="ECO:0000259" key="1">
    <source>
        <dbReference type="PROSITE" id="PS51819"/>
    </source>
</evidence>
<dbReference type="PANTHER" id="PTHR36503">
    <property type="entry name" value="BLR2520 PROTEIN"/>
    <property type="match status" value="1"/>
</dbReference>
<dbReference type="PANTHER" id="PTHR36503:SF1">
    <property type="entry name" value="BLR2520 PROTEIN"/>
    <property type="match status" value="1"/>
</dbReference>
<dbReference type="EMBL" id="WESC01000001">
    <property type="protein sequence ID" value="KAB7742885.1"/>
    <property type="molecule type" value="Genomic_DNA"/>
</dbReference>
<dbReference type="SUPFAM" id="SSF54593">
    <property type="entry name" value="Glyoxalase/Bleomycin resistance protein/Dihydroxybiphenyl dioxygenase"/>
    <property type="match status" value="1"/>
</dbReference>
<proteinExistence type="predicted"/>
<dbReference type="Proteomes" id="UP000468901">
    <property type="component" value="Unassembled WGS sequence"/>
</dbReference>
<reference evidence="2 3" key="1">
    <citation type="submission" date="2019-09" db="EMBL/GenBank/DDBJ databases">
        <title>Parvibaculum sedimenti sp. nov., isolated from sediment.</title>
        <authorList>
            <person name="Wang Y."/>
        </authorList>
    </citation>
    <scope>NUCLEOTIDE SEQUENCE [LARGE SCALE GENOMIC DNA]</scope>
    <source>
        <strain evidence="2 3">HXT-9</strain>
    </source>
</reference>
<protein>
    <submittedName>
        <fullName evidence="2">VOC family protein</fullName>
    </submittedName>
</protein>
<organism evidence="2 3">
    <name type="scientific">Parvibaculum sedimenti</name>
    <dbReference type="NCBI Taxonomy" id="2608632"/>
    <lineage>
        <taxon>Bacteria</taxon>
        <taxon>Pseudomonadati</taxon>
        <taxon>Pseudomonadota</taxon>
        <taxon>Alphaproteobacteria</taxon>
        <taxon>Hyphomicrobiales</taxon>
        <taxon>Parvibaculaceae</taxon>
        <taxon>Parvibaculum</taxon>
    </lineage>
</organism>
<comment type="caution">
    <text evidence="2">The sequence shown here is derived from an EMBL/GenBank/DDBJ whole genome shotgun (WGS) entry which is preliminary data.</text>
</comment>
<dbReference type="InterPro" id="IPR029068">
    <property type="entry name" value="Glyas_Bleomycin-R_OHBP_Dase"/>
</dbReference>
<keyword evidence="3" id="KW-1185">Reference proteome</keyword>
<dbReference type="PROSITE" id="PS51819">
    <property type="entry name" value="VOC"/>
    <property type="match status" value="1"/>
</dbReference>
<sequence length="139" mass="15425">MQQQISVITLGIADLARSRRFYVEGFGWTPVFENEEIVFYQMNGFVLGTWVQASLEADMGRVLVRPGAFALAHNVAMREDVQRLMDTLTRAGGRLLKAPIAPLHGGFSGYVADPDDHAWEIAWNPAWAINPEGFVSFGV</sequence>
<dbReference type="RefSeq" id="WP_152214436.1">
    <property type="nucleotide sequence ID" value="NZ_JBAQYD010000049.1"/>
</dbReference>
<dbReference type="Pfam" id="PF00903">
    <property type="entry name" value="Glyoxalase"/>
    <property type="match status" value="1"/>
</dbReference>
<gene>
    <name evidence="2" type="ORF">F2P47_01810</name>
</gene>
<evidence type="ECO:0000313" key="3">
    <source>
        <dbReference type="Proteomes" id="UP000468901"/>
    </source>
</evidence>
<name>A0A6N6VPW0_9HYPH</name>
<dbReference type="Gene3D" id="3.10.180.10">
    <property type="entry name" value="2,3-Dihydroxybiphenyl 1,2-Dioxygenase, domain 1"/>
    <property type="match status" value="1"/>
</dbReference>